<name>A0A4C1T919_EUMVA</name>
<dbReference type="EMBL" id="BGZK01000044">
    <property type="protein sequence ID" value="GBP11029.1"/>
    <property type="molecule type" value="Genomic_DNA"/>
</dbReference>
<protein>
    <submittedName>
        <fullName evidence="1">Uncharacterized protein</fullName>
    </submittedName>
</protein>
<organism evidence="1 2">
    <name type="scientific">Eumeta variegata</name>
    <name type="common">Bagworm moth</name>
    <name type="synonym">Eumeta japonica</name>
    <dbReference type="NCBI Taxonomy" id="151549"/>
    <lineage>
        <taxon>Eukaryota</taxon>
        <taxon>Metazoa</taxon>
        <taxon>Ecdysozoa</taxon>
        <taxon>Arthropoda</taxon>
        <taxon>Hexapoda</taxon>
        <taxon>Insecta</taxon>
        <taxon>Pterygota</taxon>
        <taxon>Neoptera</taxon>
        <taxon>Endopterygota</taxon>
        <taxon>Lepidoptera</taxon>
        <taxon>Glossata</taxon>
        <taxon>Ditrysia</taxon>
        <taxon>Tineoidea</taxon>
        <taxon>Psychidae</taxon>
        <taxon>Oiketicinae</taxon>
        <taxon>Eumeta</taxon>
    </lineage>
</organism>
<accession>A0A4C1T919</accession>
<evidence type="ECO:0000313" key="1">
    <source>
        <dbReference type="EMBL" id="GBP11029.1"/>
    </source>
</evidence>
<gene>
    <name evidence="1" type="ORF">EVAR_79706_1</name>
</gene>
<keyword evidence="2" id="KW-1185">Reference proteome</keyword>
<reference evidence="1 2" key="1">
    <citation type="journal article" date="2019" name="Commun. Biol.">
        <title>The bagworm genome reveals a unique fibroin gene that provides high tensile strength.</title>
        <authorList>
            <person name="Kono N."/>
            <person name="Nakamura H."/>
            <person name="Ohtoshi R."/>
            <person name="Tomita M."/>
            <person name="Numata K."/>
            <person name="Arakawa K."/>
        </authorList>
    </citation>
    <scope>NUCLEOTIDE SEQUENCE [LARGE SCALE GENOMIC DNA]</scope>
</reference>
<dbReference type="AlphaFoldDB" id="A0A4C1T919"/>
<sequence>MTGYNYESTREIAGATSARVIHFTSAGSAAADLPDLHIMGRGRAPLHYPISVHEDACLVMAMGHSYSDPLDLRMFSNVNLIRTSRLESLAQLPSSAARGITQCLDEDGAYVE</sequence>
<proteinExistence type="predicted"/>
<comment type="caution">
    <text evidence="1">The sequence shown here is derived from an EMBL/GenBank/DDBJ whole genome shotgun (WGS) entry which is preliminary data.</text>
</comment>
<evidence type="ECO:0000313" key="2">
    <source>
        <dbReference type="Proteomes" id="UP000299102"/>
    </source>
</evidence>
<dbReference type="Proteomes" id="UP000299102">
    <property type="component" value="Unassembled WGS sequence"/>
</dbReference>